<evidence type="ECO:0000259" key="6">
    <source>
        <dbReference type="PROSITE" id="PS51007"/>
    </source>
</evidence>
<feature type="signal peptide" evidence="5">
    <location>
        <begin position="1"/>
        <end position="24"/>
    </location>
</feature>
<dbReference type="EMBL" id="CP019875">
    <property type="protein sequence ID" value="AQU86299.1"/>
    <property type="molecule type" value="Genomic_DNA"/>
</dbReference>
<evidence type="ECO:0000313" key="7">
    <source>
        <dbReference type="EMBL" id="AQU86299.1"/>
    </source>
</evidence>
<evidence type="ECO:0000256" key="4">
    <source>
        <dbReference type="PROSITE-ProRule" id="PRU00433"/>
    </source>
</evidence>
<dbReference type="KEGG" id="kna:B0W47_01230"/>
<dbReference type="PROSITE" id="PS51007">
    <property type="entry name" value="CYTC"/>
    <property type="match status" value="1"/>
</dbReference>
<dbReference type="GO" id="GO:0046872">
    <property type="term" value="F:metal ion binding"/>
    <property type="evidence" value="ECO:0007669"/>
    <property type="project" value="UniProtKB-KW"/>
</dbReference>
<protein>
    <submittedName>
        <fullName evidence="7">Cytochrome C</fullName>
    </submittedName>
</protein>
<evidence type="ECO:0000256" key="2">
    <source>
        <dbReference type="ARBA" id="ARBA00022723"/>
    </source>
</evidence>
<dbReference type="AlphaFoldDB" id="A0A9N7CL75"/>
<feature type="chain" id="PRO_5040288725" evidence="5">
    <location>
        <begin position="25"/>
        <end position="150"/>
    </location>
</feature>
<dbReference type="Proteomes" id="UP000189683">
    <property type="component" value="Chromosome"/>
</dbReference>
<sequence length="150" mass="15464">MRGLQARLRGAALGVGLFGIMAHAALPMAHAAPARAGTAYYTTAQAGRGALTYQQFCAVCHGADLGGAFDVPPLVGRFAANWAGAPLGQLFDYMAKAMPLFAPGTLTPAQNADLLAFMLRENGAPAGGRDLTPEGVKTMVFPKMTAATVK</sequence>
<dbReference type="InterPro" id="IPR009056">
    <property type="entry name" value="Cyt_c-like_dom"/>
</dbReference>
<evidence type="ECO:0000256" key="1">
    <source>
        <dbReference type="ARBA" id="ARBA00022617"/>
    </source>
</evidence>
<proteinExistence type="predicted"/>
<reference evidence="8" key="1">
    <citation type="submission" date="2017-02" db="EMBL/GenBank/DDBJ databases">
        <title>zhang.</title>
        <authorList>
            <person name="Zhang H."/>
        </authorList>
    </citation>
    <scope>NUCLEOTIDE SEQUENCE [LARGE SCALE GENOMIC DNA]</scope>
    <source>
        <strain evidence="8">RZS01</strain>
    </source>
</reference>
<evidence type="ECO:0000256" key="3">
    <source>
        <dbReference type="ARBA" id="ARBA00023004"/>
    </source>
</evidence>
<dbReference type="GO" id="GO:0009055">
    <property type="term" value="F:electron transfer activity"/>
    <property type="evidence" value="ECO:0007669"/>
    <property type="project" value="InterPro"/>
</dbReference>
<dbReference type="GO" id="GO:0020037">
    <property type="term" value="F:heme binding"/>
    <property type="evidence" value="ECO:0007669"/>
    <property type="project" value="InterPro"/>
</dbReference>
<dbReference type="Gene3D" id="1.10.760.10">
    <property type="entry name" value="Cytochrome c-like domain"/>
    <property type="match status" value="1"/>
</dbReference>
<dbReference type="SUPFAM" id="SSF46626">
    <property type="entry name" value="Cytochrome c"/>
    <property type="match status" value="1"/>
</dbReference>
<accession>A0A9N7CL75</accession>
<organism evidence="7 8">
    <name type="scientific">Komagataeibacter nataicola</name>
    <dbReference type="NCBI Taxonomy" id="265960"/>
    <lineage>
        <taxon>Bacteria</taxon>
        <taxon>Pseudomonadati</taxon>
        <taxon>Pseudomonadota</taxon>
        <taxon>Alphaproteobacteria</taxon>
        <taxon>Acetobacterales</taxon>
        <taxon>Acetobacteraceae</taxon>
        <taxon>Komagataeibacter</taxon>
    </lineage>
</organism>
<dbReference type="Pfam" id="PF13442">
    <property type="entry name" value="Cytochrome_CBB3"/>
    <property type="match status" value="1"/>
</dbReference>
<evidence type="ECO:0000256" key="5">
    <source>
        <dbReference type="SAM" id="SignalP"/>
    </source>
</evidence>
<name>A0A9N7CL75_9PROT</name>
<dbReference type="InterPro" id="IPR036909">
    <property type="entry name" value="Cyt_c-like_dom_sf"/>
</dbReference>
<feature type="domain" description="Cytochrome c" evidence="6">
    <location>
        <begin position="44"/>
        <end position="122"/>
    </location>
</feature>
<keyword evidence="1 4" id="KW-0349">Heme</keyword>
<keyword evidence="5" id="KW-0732">Signal</keyword>
<gene>
    <name evidence="7" type="ORF">B0W47_01230</name>
</gene>
<keyword evidence="2 4" id="KW-0479">Metal-binding</keyword>
<keyword evidence="3 4" id="KW-0408">Iron</keyword>
<dbReference type="RefSeq" id="WP_078523741.1">
    <property type="nucleotide sequence ID" value="NZ_CP019875.1"/>
</dbReference>
<evidence type="ECO:0000313" key="8">
    <source>
        <dbReference type="Proteomes" id="UP000189683"/>
    </source>
</evidence>